<evidence type="ECO:0000256" key="1">
    <source>
        <dbReference type="SAM" id="Coils"/>
    </source>
</evidence>
<dbReference type="InParanoid" id="E2B873"/>
<sequence length="69" mass="8153">MLEDLNNTVVDDVAFKIIIKSYLNTKQQLRQLEFTLKKEEQQLQADNEEIRRLADDIRKQAEAALITYE</sequence>
<proteinExistence type="predicted"/>
<evidence type="ECO:0000313" key="2">
    <source>
        <dbReference type="EMBL" id="EFN88075.1"/>
    </source>
</evidence>
<reference evidence="2 3" key="1">
    <citation type="journal article" date="2010" name="Science">
        <title>Genomic comparison of the ants Camponotus floridanus and Harpegnathos saltator.</title>
        <authorList>
            <person name="Bonasio R."/>
            <person name="Zhang G."/>
            <person name="Ye C."/>
            <person name="Mutti N.S."/>
            <person name="Fang X."/>
            <person name="Qin N."/>
            <person name="Donahue G."/>
            <person name="Yang P."/>
            <person name="Li Q."/>
            <person name="Li C."/>
            <person name="Zhang P."/>
            <person name="Huang Z."/>
            <person name="Berger S.L."/>
            <person name="Reinberg D."/>
            <person name="Wang J."/>
            <person name="Liebig J."/>
        </authorList>
    </citation>
    <scope>NUCLEOTIDE SEQUENCE [LARGE SCALE GENOMIC DNA]</scope>
    <source>
        <strain evidence="2 3">R22 G/1</strain>
    </source>
</reference>
<accession>E2B873</accession>
<dbReference type="EMBL" id="GL446286">
    <property type="protein sequence ID" value="EFN88075.1"/>
    <property type="molecule type" value="Genomic_DNA"/>
</dbReference>
<gene>
    <name evidence="2" type="ORF">EAI_03583</name>
</gene>
<evidence type="ECO:0000313" key="3">
    <source>
        <dbReference type="Proteomes" id="UP000008237"/>
    </source>
</evidence>
<dbReference type="OrthoDB" id="6129359at2759"/>
<name>E2B873_HARSA</name>
<dbReference type="AlphaFoldDB" id="E2B873"/>
<protein>
    <submittedName>
        <fullName evidence="2">Uncharacterized protein</fullName>
    </submittedName>
</protein>
<keyword evidence="1" id="KW-0175">Coiled coil</keyword>
<dbReference type="Proteomes" id="UP000008237">
    <property type="component" value="Unassembled WGS sequence"/>
</dbReference>
<feature type="coiled-coil region" evidence="1">
    <location>
        <begin position="22"/>
        <end position="63"/>
    </location>
</feature>
<organism evidence="3">
    <name type="scientific">Harpegnathos saltator</name>
    <name type="common">Jerdon's jumping ant</name>
    <dbReference type="NCBI Taxonomy" id="610380"/>
    <lineage>
        <taxon>Eukaryota</taxon>
        <taxon>Metazoa</taxon>
        <taxon>Ecdysozoa</taxon>
        <taxon>Arthropoda</taxon>
        <taxon>Hexapoda</taxon>
        <taxon>Insecta</taxon>
        <taxon>Pterygota</taxon>
        <taxon>Neoptera</taxon>
        <taxon>Endopterygota</taxon>
        <taxon>Hymenoptera</taxon>
        <taxon>Apocrita</taxon>
        <taxon>Aculeata</taxon>
        <taxon>Formicoidea</taxon>
        <taxon>Formicidae</taxon>
        <taxon>Ponerinae</taxon>
        <taxon>Ponerini</taxon>
        <taxon>Harpegnathos</taxon>
    </lineage>
</organism>
<keyword evidence="3" id="KW-1185">Reference proteome</keyword>